<reference evidence="1 2" key="1">
    <citation type="journal article" date="2010" name="Int. J. Syst. Evol. Microbiol.">
        <title>Reclassification of Herbaspirillum putei as a later heterotypic synonym of Herbaspirillum huttiense, with the description of H. huttiense subsp. huttiense subsp. nov. and H. huttiense subsp. putei subsp. nov., comb. nov., and description of Herbaspirillum aquaticum sp. nov.</title>
        <authorList>
            <person name="Dobritsa A.P."/>
            <person name="Reddy M.C."/>
            <person name="Samadpour M."/>
        </authorList>
    </citation>
    <scope>NUCLEOTIDE SEQUENCE [LARGE SCALE GENOMIC DNA]</scope>
    <source>
        <strain evidence="1 2">IEH 4430</strain>
    </source>
</reference>
<dbReference type="EMBL" id="NJGV01000040">
    <property type="protein sequence ID" value="OWY31825.1"/>
    <property type="molecule type" value="Genomic_DNA"/>
</dbReference>
<dbReference type="AlphaFoldDB" id="A0A225SM94"/>
<protein>
    <submittedName>
        <fullName evidence="1">Uncharacterized protein</fullName>
    </submittedName>
</protein>
<organism evidence="1 2">
    <name type="scientific">Herbaspirillum aquaticum</name>
    <dbReference type="NCBI Taxonomy" id="568783"/>
    <lineage>
        <taxon>Bacteria</taxon>
        <taxon>Pseudomonadati</taxon>
        <taxon>Pseudomonadota</taxon>
        <taxon>Betaproteobacteria</taxon>
        <taxon>Burkholderiales</taxon>
        <taxon>Oxalobacteraceae</taxon>
        <taxon>Herbaspirillum</taxon>
    </lineage>
</organism>
<comment type="caution">
    <text evidence="1">The sequence shown here is derived from an EMBL/GenBank/DDBJ whole genome shotgun (WGS) entry which is preliminary data.</text>
</comment>
<evidence type="ECO:0000313" key="2">
    <source>
        <dbReference type="Proteomes" id="UP000214747"/>
    </source>
</evidence>
<gene>
    <name evidence="1" type="ORF">CEJ45_24195</name>
</gene>
<dbReference type="Proteomes" id="UP000214747">
    <property type="component" value="Unassembled WGS sequence"/>
</dbReference>
<proteinExistence type="predicted"/>
<keyword evidence="2" id="KW-1185">Reference proteome</keyword>
<accession>A0A225SM94</accession>
<name>A0A225SM94_9BURK</name>
<evidence type="ECO:0000313" key="1">
    <source>
        <dbReference type="EMBL" id="OWY31825.1"/>
    </source>
</evidence>
<sequence>MDATAGSFSGASSVTTNVYANGVLVGTLPYVVMPSDLNKSLTLDSVGTNASGSTHSLTGSSTNCLPVLSASKRTVLPYMALTAGANNVRSSRLADRSNKTVTDPWVEWWNGYVDAATSNAPQEKGVGNVVPIRAALLLNTSGSGQNQSSAVLVQLKWTRAAACQAGYIFKLDGTQPTTAEFSAAGGAISGDGYTLTVPDGWRVRSDRAYGFTILKDAWYMVSWEIAPAVGAKYPSQPVSSGRTDLGDMMKDQAGAGTAVFLKDWTTLSGVTAGQVVCGPCNVYGSGAYGEKSLINHGDSIGRENSDRITPNGALYGDADGCTAFVNRALNTGKYSWTRAAVSGTNATVPALYGGFSQRLLQGQFADAAITNMGNNNRSLPWSGPVGTGLLATQRDHWAKIRAAARSSSLPLIAVTFAPQASSTDSWETTANQTSLMGPGTPGYDSYNPYLRAGVFTAADPTAAYDMYNAIYAGAGAAGFTDVIDGKIPCNGTAQAGYFDSTHPQAAIHTYVAADLASKLPTLLGF</sequence>